<proteinExistence type="predicted"/>
<keyword evidence="3" id="KW-1185">Reference proteome</keyword>
<evidence type="ECO:0000313" key="2">
    <source>
        <dbReference type="EMBL" id="MFD1325540.1"/>
    </source>
</evidence>
<name>A0ABW3YMN6_9ACTN</name>
<feature type="domain" description="NYN" evidence="1">
    <location>
        <begin position="7"/>
        <end position="163"/>
    </location>
</feature>
<evidence type="ECO:0000259" key="1">
    <source>
        <dbReference type="Pfam" id="PF01936"/>
    </source>
</evidence>
<dbReference type="PANTHER" id="PTHR35811">
    <property type="entry name" value="SLR1870 PROTEIN"/>
    <property type="match status" value="1"/>
</dbReference>
<comment type="caution">
    <text evidence="2">The sequence shown here is derived from an EMBL/GenBank/DDBJ whole genome shotgun (WGS) entry which is preliminary data.</text>
</comment>
<evidence type="ECO:0000313" key="3">
    <source>
        <dbReference type="Proteomes" id="UP001597260"/>
    </source>
</evidence>
<dbReference type="EMBL" id="JBHTMP010000083">
    <property type="protein sequence ID" value="MFD1325540.1"/>
    <property type="molecule type" value="Genomic_DNA"/>
</dbReference>
<dbReference type="RefSeq" id="WP_377578060.1">
    <property type="nucleotide sequence ID" value="NZ_JBHTMP010000083.1"/>
</dbReference>
<dbReference type="PANTHER" id="PTHR35811:SF1">
    <property type="entry name" value="HTH OST-TYPE DOMAIN-CONTAINING PROTEIN"/>
    <property type="match status" value="1"/>
</dbReference>
<gene>
    <name evidence="2" type="ORF">ACFQ4H_31115</name>
</gene>
<accession>A0ABW3YMN6</accession>
<dbReference type="Proteomes" id="UP001597260">
    <property type="component" value="Unassembled WGS sequence"/>
</dbReference>
<reference evidence="3" key="1">
    <citation type="journal article" date="2019" name="Int. J. Syst. Evol. Microbiol.">
        <title>The Global Catalogue of Microorganisms (GCM) 10K type strain sequencing project: providing services to taxonomists for standard genome sequencing and annotation.</title>
        <authorList>
            <consortium name="The Broad Institute Genomics Platform"/>
            <consortium name="The Broad Institute Genome Sequencing Center for Infectious Disease"/>
            <person name="Wu L."/>
            <person name="Ma J."/>
        </authorList>
    </citation>
    <scope>NUCLEOTIDE SEQUENCE [LARGE SCALE GENOMIC DNA]</scope>
    <source>
        <strain evidence="3">JCM 31037</strain>
    </source>
</reference>
<dbReference type="Gene3D" id="3.40.50.1010">
    <property type="entry name" value="5'-nuclease"/>
    <property type="match status" value="1"/>
</dbReference>
<dbReference type="InterPro" id="IPR021139">
    <property type="entry name" value="NYN"/>
</dbReference>
<organism evidence="2 3">
    <name type="scientific">Micromonospora sonneratiae</name>
    <dbReference type="NCBI Taxonomy" id="1184706"/>
    <lineage>
        <taxon>Bacteria</taxon>
        <taxon>Bacillati</taxon>
        <taxon>Actinomycetota</taxon>
        <taxon>Actinomycetes</taxon>
        <taxon>Micromonosporales</taxon>
        <taxon>Micromonosporaceae</taxon>
        <taxon>Micromonospora</taxon>
    </lineage>
</organism>
<sequence>MSTGHRRAALFVDFENVYPGLCASSREAGRRFATDPARWVQWMERDLGPLLVDDDEQPRALLRRICYLDPARSSKFRPYFTRAGFRIVDCPALTAAGKNSADIYMVLDILDTLTHPTWFDEFIVLSVDADFTPVLLRLREHDRRTAMLVSGPAAAAMQAACDFAIPDAMFLDEALGMGVDEHEPSTGAGPTGLVELPGGIDQEDRRELRIQIESVVRDMVGAAAEPVTMAAAAHEVRQVVGERVDTTGWAGSGGFGKLVAGFTDERLAVYTRRPPGWLYDPTRHPVPNNVGPSRVRPAGVPEVAERVHRVVGAPLLTVQGYRALFTALVTDARMASSDGQARAEQAARDACAREGHPVPRAAVHFVLLGFRYSGLDWTDPHLDEHALADAFADNILRLAADAQMDLGQAEQAQIRAWIDGRSDPDL</sequence>
<dbReference type="Pfam" id="PF01936">
    <property type="entry name" value="NYN"/>
    <property type="match status" value="1"/>
</dbReference>
<protein>
    <submittedName>
        <fullName evidence="2">NYN domain-containing protein</fullName>
    </submittedName>
</protein>